<gene>
    <name evidence="6" type="ORF">PRECH8_16080</name>
</gene>
<evidence type="ECO:0000256" key="1">
    <source>
        <dbReference type="ARBA" id="ARBA00008834"/>
    </source>
</evidence>
<accession>A0A916QCQ1</accession>
<dbReference type="Gene3D" id="2.160.20.10">
    <property type="entry name" value="Single-stranded right-handed beta-helix, Pectin lyase-like"/>
    <property type="match status" value="1"/>
</dbReference>
<dbReference type="Pfam" id="PF00295">
    <property type="entry name" value="Glyco_hydro_28"/>
    <property type="match status" value="1"/>
</dbReference>
<evidence type="ECO:0000256" key="3">
    <source>
        <dbReference type="ARBA" id="ARBA00023295"/>
    </source>
</evidence>
<comment type="similarity">
    <text evidence="1 4">Belongs to the glycosyl hydrolase 28 family.</text>
</comment>
<name>A0A916QCQ1_9BACL</name>
<sequence>MNNLHVNSIQDWKRFNMPPVRLPEIPDRSVSIMDFGAVGDGFTDNTEAINKAIQHMAKQGGGRVIIPKGVWLTGPIVFQSRIELHTEAGALIMFSKNFDDYPLVLSSFEGRQTVRCRSPLDAESAEHIAITGDGIFDGGGEVWRPVKKWKMTENQWNRLVASGGVVDDSGTTWYPSEAAWKGGALVEELFAKEIHDPEAYKPVRDFLRPNMLSFRFCKYILLDGPTFQNSAAWCLHPWASEHITVRNVRVRNPWYSQNGDGLDVESCKYVLIENSTFDVGDDAICLKSGKDEPGRKLGMPSEYIHVRNCTVYHGHGGIVVGSEMSGGVRNVRVTDCTFIGTDIGIRFKSCRGRGGVVENIVIEDIRMKEIDGDAISFNLYYDYREGSGEYGGDEKHPVSEETPIFRKIYIKDIVCRGAVKAVLINGLPEMPIDQITMVNLKILSEEGIVCRNACNVEFSNVTVQTSKGKAALFHQCANVNIDEMHLTTEKAEDQIVEITGPETKQIQINGLTPSLELKLAAEVNEEQVVRS</sequence>
<proteinExistence type="inferred from homology"/>
<dbReference type="PANTHER" id="PTHR31339:SF9">
    <property type="entry name" value="PLASMIN AND FIBRONECTIN-BINDING PROTEIN A"/>
    <property type="match status" value="1"/>
</dbReference>
<comment type="caution">
    <text evidence="6">The sequence shown here is derived from an EMBL/GenBank/DDBJ whole genome shotgun (WGS) entry which is preliminary data.</text>
</comment>
<dbReference type="InterPro" id="IPR051801">
    <property type="entry name" value="GH28_Enzymes"/>
</dbReference>
<dbReference type="GO" id="GO:0005975">
    <property type="term" value="P:carbohydrate metabolic process"/>
    <property type="evidence" value="ECO:0007669"/>
    <property type="project" value="InterPro"/>
</dbReference>
<dbReference type="AlphaFoldDB" id="A0A916QCQ1"/>
<dbReference type="InterPro" id="IPR006626">
    <property type="entry name" value="PbH1"/>
</dbReference>
<reference evidence="6" key="1">
    <citation type="submission" date="2020-08" db="EMBL/GenBank/DDBJ databases">
        <authorList>
            <person name="Uke A."/>
            <person name="Chhe C."/>
            <person name="Baramee S."/>
            <person name="Kosugi A."/>
        </authorList>
    </citation>
    <scope>NUCLEOTIDE SEQUENCE</scope>
    <source>
        <strain evidence="6">DA-C8</strain>
    </source>
</reference>
<evidence type="ECO:0000259" key="5">
    <source>
        <dbReference type="Pfam" id="PF12708"/>
    </source>
</evidence>
<evidence type="ECO:0000256" key="4">
    <source>
        <dbReference type="RuleBase" id="RU361169"/>
    </source>
</evidence>
<evidence type="ECO:0000313" key="6">
    <source>
        <dbReference type="EMBL" id="GFR38312.1"/>
    </source>
</evidence>
<reference evidence="6" key="2">
    <citation type="journal article" date="2021" name="Data Brief">
        <title>Draft genome sequence data of the facultative, thermophilic, xylanolytic bacterium Paenibacillus sp. strain DA-C8.</title>
        <authorList>
            <person name="Chhe C."/>
            <person name="Uke A."/>
            <person name="Baramee S."/>
            <person name="Ungkulpasvich U."/>
            <person name="Tachaapaikoon C."/>
            <person name="Pason P."/>
            <person name="Waeonukul R."/>
            <person name="Ratanakhanokchai K."/>
            <person name="Kosugi A."/>
        </authorList>
    </citation>
    <scope>NUCLEOTIDE SEQUENCE</scope>
    <source>
        <strain evidence="6">DA-C8</strain>
    </source>
</reference>
<organism evidence="6 7">
    <name type="scientific">Insulibacter thermoxylanivorax</name>
    <dbReference type="NCBI Taxonomy" id="2749268"/>
    <lineage>
        <taxon>Bacteria</taxon>
        <taxon>Bacillati</taxon>
        <taxon>Bacillota</taxon>
        <taxon>Bacilli</taxon>
        <taxon>Bacillales</taxon>
        <taxon>Paenibacillaceae</taxon>
        <taxon>Insulibacter</taxon>
    </lineage>
</organism>
<dbReference type="PANTHER" id="PTHR31339">
    <property type="entry name" value="PECTIN LYASE-RELATED"/>
    <property type="match status" value="1"/>
</dbReference>
<keyword evidence="7" id="KW-1185">Reference proteome</keyword>
<dbReference type="Proteomes" id="UP000654993">
    <property type="component" value="Unassembled WGS sequence"/>
</dbReference>
<dbReference type="PROSITE" id="PS00502">
    <property type="entry name" value="POLYGALACTURONASE"/>
    <property type="match status" value="1"/>
</dbReference>
<dbReference type="GO" id="GO:0004650">
    <property type="term" value="F:polygalacturonase activity"/>
    <property type="evidence" value="ECO:0007669"/>
    <property type="project" value="InterPro"/>
</dbReference>
<dbReference type="InterPro" id="IPR012334">
    <property type="entry name" value="Pectin_lyas_fold"/>
</dbReference>
<dbReference type="InterPro" id="IPR000743">
    <property type="entry name" value="Glyco_hydro_28"/>
</dbReference>
<dbReference type="InterPro" id="IPR024535">
    <property type="entry name" value="RHGA/B-epi-like_pectate_lyase"/>
</dbReference>
<dbReference type="Pfam" id="PF12708">
    <property type="entry name" value="Pect-lyase_RHGA_epim"/>
    <property type="match status" value="1"/>
</dbReference>
<dbReference type="EMBL" id="BMAQ01000014">
    <property type="protein sequence ID" value="GFR38312.1"/>
    <property type="molecule type" value="Genomic_DNA"/>
</dbReference>
<evidence type="ECO:0000256" key="2">
    <source>
        <dbReference type="ARBA" id="ARBA00022801"/>
    </source>
</evidence>
<dbReference type="InterPro" id="IPR011050">
    <property type="entry name" value="Pectin_lyase_fold/virulence"/>
</dbReference>
<dbReference type="SMART" id="SM00710">
    <property type="entry name" value="PbH1"/>
    <property type="match status" value="6"/>
</dbReference>
<keyword evidence="2 4" id="KW-0378">Hydrolase</keyword>
<feature type="domain" description="Rhamnogalacturonase A/B/Epimerase-like pectate lyase" evidence="5">
    <location>
        <begin position="30"/>
        <end position="84"/>
    </location>
</feature>
<dbReference type="SUPFAM" id="SSF51126">
    <property type="entry name" value="Pectin lyase-like"/>
    <property type="match status" value="1"/>
</dbReference>
<evidence type="ECO:0000313" key="7">
    <source>
        <dbReference type="Proteomes" id="UP000654993"/>
    </source>
</evidence>
<keyword evidence="3 4" id="KW-0326">Glycosidase</keyword>
<protein>
    <submittedName>
        <fullName evidence="6">Glycoside hydrolase</fullName>
    </submittedName>
</protein>